<evidence type="ECO:0000256" key="3">
    <source>
        <dbReference type="ARBA" id="ARBA00022692"/>
    </source>
</evidence>
<evidence type="ECO:0008006" key="11">
    <source>
        <dbReference type="Google" id="ProtNLM"/>
    </source>
</evidence>
<reference evidence="10" key="1">
    <citation type="submission" date="2017-09" db="EMBL/GenBank/DDBJ databases">
        <title>Depth-based differentiation of microbial function through sediment-hosted aquifers and enrichment of novel symbionts in the deep terrestrial subsurface.</title>
        <authorList>
            <person name="Probst A.J."/>
            <person name="Ladd B."/>
            <person name="Jarett J.K."/>
            <person name="Geller-Mcgrath D.E."/>
            <person name="Sieber C.M.K."/>
            <person name="Emerson J.B."/>
            <person name="Anantharaman K."/>
            <person name="Thomas B.C."/>
            <person name="Malmstrom R."/>
            <person name="Stieglmeier M."/>
            <person name="Klingl A."/>
            <person name="Woyke T."/>
            <person name="Ryan C.M."/>
            <person name="Banfield J.F."/>
        </authorList>
    </citation>
    <scope>NUCLEOTIDE SEQUENCE [LARGE SCALE GENOMIC DNA]</scope>
</reference>
<dbReference type="InterPro" id="IPR051050">
    <property type="entry name" value="Lipid_II_flippase_MurJ/MviN"/>
</dbReference>
<dbReference type="Pfam" id="PF03023">
    <property type="entry name" value="MurJ"/>
    <property type="match status" value="1"/>
</dbReference>
<dbReference type="GO" id="GO:0005886">
    <property type="term" value="C:plasma membrane"/>
    <property type="evidence" value="ECO:0007669"/>
    <property type="project" value="UniProtKB-SubCell"/>
</dbReference>
<evidence type="ECO:0000256" key="8">
    <source>
        <dbReference type="SAM" id="Phobius"/>
    </source>
</evidence>
<keyword evidence="3 8" id="KW-0812">Transmembrane</keyword>
<keyword evidence="2" id="KW-1003">Cell membrane</keyword>
<comment type="subcellular location">
    <subcellularLocation>
        <location evidence="1">Cell membrane</location>
        <topology evidence="1">Multi-pass membrane protein</topology>
    </subcellularLocation>
</comment>
<dbReference type="GO" id="GO:0008360">
    <property type="term" value="P:regulation of cell shape"/>
    <property type="evidence" value="ECO:0007669"/>
    <property type="project" value="UniProtKB-KW"/>
</dbReference>
<organism evidence="9 10">
    <name type="scientific">Candidatus Nealsonbacteria bacterium CG15_BIG_FIL_POST_REV_8_21_14_020_37_12</name>
    <dbReference type="NCBI Taxonomy" id="1974716"/>
    <lineage>
        <taxon>Bacteria</taxon>
        <taxon>Candidatus Nealsoniibacteriota</taxon>
    </lineage>
</organism>
<feature type="transmembrane region" description="Helical" evidence="8">
    <location>
        <begin position="60"/>
        <end position="79"/>
    </location>
</feature>
<dbReference type="EMBL" id="PFGB01000051">
    <property type="protein sequence ID" value="PIW34964.1"/>
    <property type="molecule type" value="Genomic_DNA"/>
</dbReference>
<dbReference type="GO" id="GO:0009252">
    <property type="term" value="P:peptidoglycan biosynthetic process"/>
    <property type="evidence" value="ECO:0007669"/>
    <property type="project" value="UniProtKB-KW"/>
</dbReference>
<keyword evidence="4" id="KW-0133">Cell shape</keyword>
<feature type="transmembrane region" description="Helical" evidence="8">
    <location>
        <begin position="111"/>
        <end position="135"/>
    </location>
</feature>
<dbReference type="PRINTS" id="PR01806">
    <property type="entry name" value="VIRFACTRMVIN"/>
</dbReference>
<name>A0A2M7H198_9BACT</name>
<evidence type="ECO:0000256" key="6">
    <source>
        <dbReference type="ARBA" id="ARBA00022989"/>
    </source>
</evidence>
<evidence type="ECO:0000313" key="10">
    <source>
        <dbReference type="Proteomes" id="UP000230215"/>
    </source>
</evidence>
<accession>A0A2M7H198</accession>
<dbReference type="Proteomes" id="UP000230215">
    <property type="component" value="Unassembled WGS sequence"/>
</dbReference>
<dbReference type="GO" id="GO:0015648">
    <property type="term" value="F:lipid-linked peptidoglycan transporter activity"/>
    <property type="evidence" value="ECO:0007669"/>
    <property type="project" value="TreeGrafter"/>
</dbReference>
<dbReference type="InterPro" id="IPR004268">
    <property type="entry name" value="MurJ"/>
</dbReference>
<dbReference type="AlphaFoldDB" id="A0A2M7H198"/>
<evidence type="ECO:0000313" key="9">
    <source>
        <dbReference type="EMBL" id="PIW34964.1"/>
    </source>
</evidence>
<keyword evidence="7 8" id="KW-0472">Membrane</keyword>
<comment type="caution">
    <text evidence="9">The sequence shown here is derived from an EMBL/GenBank/DDBJ whole genome shotgun (WGS) entry which is preliminary data.</text>
</comment>
<feature type="transmembrane region" description="Helical" evidence="8">
    <location>
        <begin position="155"/>
        <end position="177"/>
    </location>
</feature>
<evidence type="ECO:0000256" key="2">
    <source>
        <dbReference type="ARBA" id="ARBA00022475"/>
    </source>
</evidence>
<dbReference type="GO" id="GO:0034204">
    <property type="term" value="P:lipid translocation"/>
    <property type="evidence" value="ECO:0007669"/>
    <property type="project" value="TreeGrafter"/>
</dbReference>
<keyword evidence="6 8" id="KW-1133">Transmembrane helix</keyword>
<evidence type="ECO:0000256" key="5">
    <source>
        <dbReference type="ARBA" id="ARBA00022984"/>
    </source>
</evidence>
<feature type="transmembrane region" description="Helical" evidence="8">
    <location>
        <begin position="12"/>
        <end position="33"/>
    </location>
</feature>
<evidence type="ECO:0000256" key="7">
    <source>
        <dbReference type="ARBA" id="ARBA00023136"/>
    </source>
</evidence>
<gene>
    <name evidence="9" type="ORF">COW25_01550</name>
</gene>
<dbReference type="PANTHER" id="PTHR47019">
    <property type="entry name" value="LIPID II FLIPPASE MURJ"/>
    <property type="match status" value="1"/>
</dbReference>
<dbReference type="PANTHER" id="PTHR47019:SF1">
    <property type="entry name" value="LIPID II FLIPPASE MURJ"/>
    <property type="match status" value="1"/>
</dbReference>
<protein>
    <recommendedName>
        <fullName evidence="11">Murein biosynthesis integral membrane protein MurJ</fullName>
    </recommendedName>
</protein>
<evidence type="ECO:0000256" key="4">
    <source>
        <dbReference type="ARBA" id="ARBA00022960"/>
    </source>
</evidence>
<evidence type="ECO:0000256" key="1">
    <source>
        <dbReference type="ARBA" id="ARBA00004651"/>
    </source>
</evidence>
<keyword evidence="5" id="KW-0573">Peptidoglycan synthesis</keyword>
<sequence>MLKKIFNSQTKPITKGALILGTSYFISAILGLFRDRLLVGHFGAGLELDVYFAAFRVPDFVYNILILGGLIVAFLPLFAEYFSRNKVDEANASSPPFANARVNEVWQMTNYVLNAFLIFLISISFIFFLLTPWLIKWIFPGFGPEHYKLAIPLTRLLFLSPIFFGVSNLLSGILQYFHRFFIYSLTPILYN</sequence>
<feature type="non-terminal residue" evidence="9">
    <location>
        <position position="191"/>
    </location>
</feature>
<proteinExistence type="predicted"/>